<reference evidence="2" key="1">
    <citation type="journal article" date="2023" name="G3 (Bethesda)">
        <title>Genome assembly and association tests identify interacting loci associated with vigor, precocity, and sex in interspecific pistachio rootstocks.</title>
        <authorList>
            <person name="Palmer W."/>
            <person name="Jacygrad E."/>
            <person name="Sagayaradj S."/>
            <person name="Cavanaugh K."/>
            <person name="Han R."/>
            <person name="Bertier L."/>
            <person name="Beede B."/>
            <person name="Kafkas S."/>
            <person name="Golino D."/>
            <person name="Preece J."/>
            <person name="Michelmore R."/>
        </authorList>
    </citation>
    <scope>NUCLEOTIDE SEQUENCE [LARGE SCALE GENOMIC DNA]</scope>
</reference>
<keyword evidence="2" id="KW-1185">Reference proteome</keyword>
<proteinExistence type="predicted"/>
<accession>A0ACC1AWH4</accession>
<evidence type="ECO:0000313" key="1">
    <source>
        <dbReference type="EMBL" id="KAJ0091021.1"/>
    </source>
</evidence>
<evidence type="ECO:0000313" key="2">
    <source>
        <dbReference type="Proteomes" id="UP001164250"/>
    </source>
</evidence>
<gene>
    <name evidence="1" type="ORF">Patl1_13113</name>
</gene>
<dbReference type="EMBL" id="CM047904">
    <property type="protein sequence ID" value="KAJ0091021.1"/>
    <property type="molecule type" value="Genomic_DNA"/>
</dbReference>
<name>A0ACC1AWH4_9ROSI</name>
<sequence>MIPNSTVEAVYAGVPMLTFPIFVDQVPNSKQIVDDWKIGDRVKKLVGSESLVTREEISKLVPRFMDLDSVERKVLSKRARKLQEICQGAIAEGGSSITNIDAFLKDISQSHSE</sequence>
<protein>
    <submittedName>
        <fullName evidence="1">Uncharacterized protein</fullName>
    </submittedName>
</protein>
<dbReference type="Proteomes" id="UP001164250">
    <property type="component" value="Chromosome 8"/>
</dbReference>
<organism evidence="1 2">
    <name type="scientific">Pistacia atlantica</name>
    <dbReference type="NCBI Taxonomy" id="434234"/>
    <lineage>
        <taxon>Eukaryota</taxon>
        <taxon>Viridiplantae</taxon>
        <taxon>Streptophyta</taxon>
        <taxon>Embryophyta</taxon>
        <taxon>Tracheophyta</taxon>
        <taxon>Spermatophyta</taxon>
        <taxon>Magnoliopsida</taxon>
        <taxon>eudicotyledons</taxon>
        <taxon>Gunneridae</taxon>
        <taxon>Pentapetalae</taxon>
        <taxon>rosids</taxon>
        <taxon>malvids</taxon>
        <taxon>Sapindales</taxon>
        <taxon>Anacardiaceae</taxon>
        <taxon>Pistacia</taxon>
    </lineage>
</organism>
<comment type="caution">
    <text evidence="1">The sequence shown here is derived from an EMBL/GenBank/DDBJ whole genome shotgun (WGS) entry which is preliminary data.</text>
</comment>